<feature type="chain" id="PRO_5040410620" evidence="2">
    <location>
        <begin position="23"/>
        <end position="495"/>
    </location>
</feature>
<protein>
    <submittedName>
        <fullName evidence="3">Uncharacterized protein</fullName>
    </submittedName>
</protein>
<feature type="region of interest" description="Disordered" evidence="1">
    <location>
        <begin position="211"/>
        <end position="244"/>
    </location>
</feature>
<sequence>MKLSQLIYLPAALCWLPHSVSAEKAKVFNFDVLEEQAANPVVAQEAKNPLENVDLDQLVNVVYITLEPSTVYVTVTRTLHQVVTTATTTVTPELEETPTLELSTIFLNRTTTTVASLPLSSLSPVVSSTPVASITSAPSSTDDVFAVPTTSGKLDFVIGKDKAITTSSEETVSYYEELVQFVSSVFSPPPTTEPLHPTSTYKSTLISVASSTSLPQSSPKSSTKSNSSTSGKNGALPINSTKNSTKDLFEDEEFESVLDGFNPYKDLPLSNADVDFSNGSSRLDAKSVIIGMVATLFIFGVIVRHKPVDHHVKPTKLLVPEVHSQDHEPEPEIRDENVPILLVSEQWRGWIEVTLANLGPTRVWLTERLDVVKDKSQKFRFHVRNIGGSNVSNNKHGGDISEHVVQRPRKGSFKAVLWNSVQDLLETVVRSGEHVSVGVDSSFDIWVLGESSQVLGFRHSGRIHGNTCCNSGHRKKGGLFSGYKNAQGKNFHCNQ</sequence>
<evidence type="ECO:0000256" key="1">
    <source>
        <dbReference type="SAM" id="MobiDB-lite"/>
    </source>
</evidence>
<comment type="caution">
    <text evidence="3">The sequence shown here is derived from an EMBL/GenBank/DDBJ whole genome shotgun (WGS) entry which is preliminary data.</text>
</comment>
<feature type="signal peptide" evidence="2">
    <location>
        <begin position="1"/>
        <end position="22"/>
    </location>
</feature>
<feature type="compositionally biased region" description="Low complexity" evidence="1">
    <location>
        <begin position="211"/>
        <end position="232"/>
    </location>
</feature>
<dbReference type="RefSeq" id="XP_046059311.1">
    <property type="nucleotide sequence ID" value="XM_046206658.1"/>
</dbReference>
<dbReference type="OrthoDB" id="3996015at2759"/>
<evidence type="ECO:0000256" key="2">
    <source>
        <dbReference type="SAM" id="SignalP"/>
    </source>
</evidence>
<dbReference type="EMBL" id="JAEUBE010000378">
    <property type="protein sequence ID" value="KAH3662222.1"/>
    <property type="molecule type" value="Genomic_DNA"/>
</dbReference>
<dbReference type="AlphaFoldDB" id="A0A9P8NZ32"/>
<reference evidence="3" key="1">
    <citation type="journal article" date="2021" name="Open Biol.">
        <title>Shared evolutionary footprints suggest mitochondrial oxidative damage underlies multiple complex I losses in fungi.</title>
        <authorList>
            <person name="Schikora-Tamarit M.A."/>
            <person name="Marcet-Houben M."/>
            <person name="Nosek J."/>
            <person name="Gabaldon T."/>
        </authorList>
    </citation>
    <scope>NUCLEOTIDE SEQUENCE</scope>
    <source>
        <strain evidence="3">CBS6075</strain>
    </source>
</reference>
<keyword evidence="2" id="KW-0732">Signal</keyword>
<gene>
    <name evidence="3" type="ORF">OGAPHI_005470</name>
</gene>
<dbReference type="GeneID" id="70237434"/>
<proteinExistence type="predicted"/>
<accession>A0A9P8NZ32</accession>
<name>A0A9P8NZ32_9ASCO</name>
<dbReference type="Proteomes" id="UP000769157">
    <property type="component" value="Unassembled WGS sequence"/>
</dbReference>
<evidence type="ECO:0000313" key="4">
    <source>
        <dbReference type="Proteomes" id="UP000769157"/>
    </source>
</evidence>
<keyword evidence="4" id="KW-1185">Reference proteome</keyword>
<reference evidence="3" key="2">
    <citation type="submission" date="2021-01" db="EMBL/GenBank/DDBJ databases">
        <authorList>
            <person name="Schikora-Tamarit M.A."/>
        </authorList>
    </citation>
    <scope>NUCLEOTIDE SEQUENCE</scope>
    <source>
        <strain evidence="3">CBS6075</strain>
    </source>
</reference>
<organism evidence="3 4">
    <name type="scientific">Ogataea philodendri</name>
    <dbReference type="NCBI Taxonomy" id="1378263"/>
    <lineage>
        <taxon>Eukaryota</taxon>
        <taxon>Fungi</taxon>
        <taxon>Dikarya</taxon>
        <taxon>Ascomycota</taxon>
        <taxon>Saccharomycotina</taxon>
        <taxon>Pichiomycetes</taxon>
        <taxon>Pichiales</taxon>
        <taxon>Pichiaceae</taxon>
        <taxon>Ogataea</taxon>
    </lineage>
</organism>
<evidence type="ECO:0000313" key="3">
    <source>
        <dbReference type="EMBL" id="KAH3662222.1"/>
    </source>
</evidence>